<evidence type="ECO:0000313" key="1">
    <source>
        <dbReference type="EMBL" id="KAJ8430068.1"/>
    </source>
</evidence>
<accession>A0A9Q1JSB5</accession>
<reference evidence="1" key="1">
    <citation type="submission" date="2022-04" db="EMBL/GenBank/DDBJ databases">
        <title>Carnegiea gigantea Genome sequencing and assembly v2.</title>
        <authorList>
            <person name="Copetti D."/>
            <person name="Sanderson M.J."/>
            <person name="Burquez A."/>
            <person name="Wojciechowski M.F."/>
        </authorList>
    </citation>
    <scope>NUCLEOTIDE SEQUENCE</scope>
    <source>
        <strain evidence="1">SGP5-SGP5p</strain>
        <tissue evidence="1">Aerial part</tissue>
    </source>
</reference>
<gene>
    <name evidence="1" type="ORF">Cgig2_028780</name>
</gene>
<evidence type="ECO:0000313" key="2">
    <source>
        <dbReference type="Proteomes" id="UP001153076"/>
    </source>
</evidence>
<dbReference type="Proteomes" id="UP001153076">
    <property type="component" value="Unassembled WGS sequence"/>
</dbReference>
<protein>
    <submittedName>
        <fullName evidence="1">Uncharacterized protein</fullName>
    </submittedName>
</protein>
<organism evidence="1 2">
    <name type="scientific">Carnegiea gigantea</name>
    <dbReference type="NCBI Taxonomy" id="171969"/>
    <lineage>
        <taxon>Eukaryota</taxon>
        <taxon>Viridiplantae</taxon>
        <taxon>Streptophyta</taxon>
        <taxon>Embryophyta</taxon>
        <taxon>Tracheophyta</taxon>
        <taxon>Spermatophyta</taxon>
        <taxon>Magnoliopsida</taxon>
        <taxon>eudicotyledons</taxon>
        <taxon>Gunneridae</taxon>
        <taxon>Pentapetalae</taxon>
        <taxon>Caryophyllales</taxon>
        <taxon>Cactineae</taxon>
        <taxon>Cactaceae</taxon>
        <taxon>Cactoideae</taxon>
        <taxon>Echinocereeae</taxon>
        <taxon>Carnegiea</taxon>
    </lineage>
</organism>
<sequence length="218" mass="24945">MNGLHLKMDKNVATGLVIGVQPLCEVKVKKGTLRYRQNDENKCVDASKDYENYFNATVLEKVNTERHDPEIYPTEGELSPALHRLLTARRNWRPTFQFQGRSTFMMGNPNKLAYLVPSVFPNFCTILTQMYGGFSDPLTNTLPHGAGEVGISLYDLEWIGGLPILGDIYEEFLPQNEDLAGYCKYFGSVAELLRIHAALCEFHKAKHIYYDLWLDHFY</sequence>
<comment type="caution">
    <text evidence="1">The sequence shown here is derived from an EMBL/GenBank/DDBJ whole genome shotgun (WGS) entry which is preliminary data.</text>
</comment>
<dbReference type="EMBL" id="JAKOGI010000827">
    <property type="protein sequence ID" value="KAJ8430068.1"/>
    <property type="molecule type" value="Genomic_DNA"/>
</dbReference>
<dbReference type="AlphaFoldDB" id="A0A9Q1JSB5"/>
<proteinExistence type="predicted"/>
<keyword evidence="2" id="KW-1185">Reference proteome</keyword>
<name>A0A9Q1JSB5_9CARY</name>